<evidence type="ECO:0000256" key="3">
    <source>
        <dbReference type="SAM" id="MobiDB-lite"/>
    </source>
</evidence>
<evidence type="ECO:0000313" key="6">
    <source>
        <dbReference type="Proteomes" id="UP000004756"/>
    </source>
</evidence>
<comment type="caution">
    <text evidence="5">The sequence shown here is derived from an EMBL/GenBank/DDBJ whole genome shotgun (WGS) entry which is preliminary data.</text>
</comment>
<dbReference type="EMBL" id="ACCJ01000001">
    <property type="protein sequence ID" value="EEG57882.1"/>
    <property type="molecule type" value="Genomic_DNA"/>
</dbReference>
<keyword evidence="1" id="KW-1188">Viral release from host cell</keyword>
<feature type="region of interest" description="Disordered" evidence="3">
    <location>
        <begin position="272"/>
        <end position="292"/>
    </location>
</feature>
<evidence type="ECO:0000313" key="5">
    <source>
        <dbReference type="EMBL" id="EEG57882.1"/>
    </source>
</evidence>
<feature type="region of interest" description="Disordered" evidence="3">
    <location>
        <begin position="48"/>
        <end position="73"/>
    </location>
</feature>
<evidence type="ECO:0000256" key="2">
    <source>
        <dbReference type="ARBA" id="ARBA00023219"/>
    </source>
</evidence>
<sequence length="292" mass="33235">MARAPDHRAEIARDMFLTGKKLVDIANELGVPDSTVRRWKHTYKWEGERSEKVIERSKRKGERSEKKTNARKEETKAVADEVIQVVDNPDLTDMQRLFCILYVRCFNATKAAIKAGYSRNSAMEQGYQLLRNPSVKGEIARLKQHRLNQAMLEEADIFQKYMDIAFSDITDYVEFGREEVQVMGAFGPVQVDDPETGEKKTLTKEINSVRFRESNEVDGTLITEVKQGKDGASIKLADRMRALDWLAEHMDLATAEQRARVAQLRAQTDKLTGNNEEIEDMGEVEGDIYGGK</sequence>
<protein>
    <submittedName>
        <fullName evidence="5">Terminase small subunit</fullName>
    </submittedName>
</protein>
<dbReference type="HOGENOM" id="CLU_052808_0_0_9"/>
<feature type="compositionally biased region" description="Acidic residues" evidence="3">
    <location>
        <begin position="276"/>
        <end position="286"/>
    </location>
</feature>
<dbReference type="Pfam" id="PF03592">
    <property type="entry name" value="Terminase_2"/>
    <property type="match status" value="1"/>
</dbReference>
<dbReference type="SUPFAM" id="SSF46689">
    <property type="entry name" value="Homeodomain-like"/>
    <property type="match status" value="1"/>
</dbReference>
<dbReference type="InterPro" id="IPR009057">
    <property type="entry name" value="Homeodomain-like_sf"/>
</dbReference>
<feature type="domain" description="PBSX phage terminase small subunit-like N-terminal" evidence="4">
    <location>
        <begin position="1"/>
        <end position="53"/>
    </location>
</feature>
<gene>
    <name evidence="5" type="ORF">CLOSTASPAR_00007</name>
</gene>
<dbReference type="RefSeq" id="WP_007704858.1">
    <property type="nucleotide sequence ID" value="NZ_CP102272.1"/>
</dbReference>
<dbReference type="InterPro" id="IPR005335">
    <property type="entry name" value="Terminase_ssu"/>
</dbReference>
<keyword evidence="2" id="KW-0231">Viral genome packaging</keyword>
<dbReference type="PANTHER" id="PTHR41328:SF3">
    <property type="entry name" value="PBSX PHAGE TERMINASE SMALL SUBUNIT"/>
    <property type="match status" value="1"/>
</dbReference>
<dbReference type="GO" id="GO:0051276">
    <property type="term" value="P:chromosome organization"/>
    <property type="evidence" value="ECO:0007669"/>
    <property type="project" value="InterPro"/>
</dbReference>
<keyword evidence="6" id="KW-1185">Reference proteome</keyword>
<dbReference type="Pfam" id="PF10668">
    <property type="entry name" value="Phage_terminase"/>
    <property type="match status" value="1"/>
</dbReference>
<dbReference type="InterPro" id="IPR038713">
    <property type="entry name" value="Terminase_Gp1_N_sf"/>
</dbReference>
<dbReference type="PANTHER" id="PTHR41328">
    <property type="entry name" value="TERMINASE SMALL SUBUNIT-RELATED"/>
    <property type="match status" value="1"/>
</dbReference>
<dbReference type="Proteomes" id="UP000004756">
    <property type="component" value="Unassembled WGS sequence"/>
</dbReference>
<dbReference type="InterPro" id="IPR052404">
    <property type="entry name" value="SPP1-like_terminase"/>
</dbReference>
<reference evidence="5 6" key="1">
    <citation type="submission" date="2009-02" db="EMBL/GenBank/DDBJ databases">
        <title>Draft genome sequence of Clostridium asparagiforme (DSM 15981).</title>
        <authorList>
            <person name="Sudarsanam P."/>
            <person name="Ley R."/>
            <person name="Guruge J."/>
            <person name="Turnbaugh P.J."/>
            <person name="Mahowald M."/>
            <person name="Liep D."/>
            <person name="Gordon J."/>
        </authorList>
    </citation>
    <scope>NUCLEOTIDE SEQUENCE [LARGE SCALE GENOMIC DNA]</scope>
    <source>
        <strain evidence="5 6">DSM 15981</strain>
    </source>
</reference>
<accession>C0CSR3</accession>
<dbReference type="Gene3D" id="1.10.10.1400">
    <property type="entry name" value="Terminase, small subunit, N-terminal DNA-binding domain, HTH motif"/>
    <property type="match status" value="1"/>
</dbReference>
<proteinExistence type="predicted"/>
<dbReference type="AlphaFoldDB" id="C0CSR3"/>
<evidence type="ECO:0000259" key="4">
    <source>
        <dbReference type="Pfam" id="PF10668"/>
    </source>
</evidence>
<name>C0CSR3_9FIRM</name>
<dbReference type="InterPro" id="IPR018925">
    <property type="entry name" value="XtmA-like_N"/>
</dbReference>
<organism evidence="5 6">
    <name type="scientific">[Clostridium] asparagiforme DSM 15981</name>
    <dbReference type="NCBI Taxonomy" id="518636"/>
    <lineage>
        <taxon>Bacteria</taxon>
        <taxon>Bacillati</taxon>
        <taxon>Bacillota</taxon>
        <taxon>Clostridia</taxon>
        <taxon>Lachnospirales</taxon>
        <taxon>Lachnospiraceae</taxon>
        <taxon>Enterocloster</taxon>
    </lineage>
</organism>
<evidence type="ECO:0000256" key="1">
    <source>
        <dbReference type="ARBA" id="ARBA00022612"/>
    </source>
</evidence>